<dbReference type="Pfam" id="PF22521">
    <property type="entry name" value="HypF_C_2"/>
    <property type="match status" value="1"/>
</dbReference>
<dbReference type="Gene3D" id="3.30.420.40">
    <property type="match status" value="1"/>
</dbReference>
<dbReference type="InterPro" id="IPR004421">
    <property type="entry name" value="Carbamoyltransferase_HypF"/>
</dbReference>
<comment type="catalytic activity">
    <reaction evidence="9">
        <text>an acyl phosphate + H2O = a carboxylate + phosphate + H(+)</text>
        <dbReference type="Rhea" id="RHEA:14965"/>
        <dbReference type="ChEBI" id="CHEBI:15377"/>
        <dbReference type="ChEBI" id="CHEBI:15378"/>
        <dbReference type="ChEBI" id="CHEBI:29067"/>
        <dbReference type="ChEBI" id="CHEBI:43474"/>
        <dbReference type="ChEBI" id="CHEBI:59918"/>
        <dbReference type="EC" id="3.6.1.7"/>
    </reaction>
</comment>
<keyword evidence="4" id="KW-0479">Metal-binding</keyword>
<comment type="catalytic activity">
    <reaction evidence="7 8">
        <text>C-terminal L-cysteinyl-[HypE protein] + carbamoyl phosphate + ATP + H2O = C-terminal S-carboxamide-L-cysteinyl-[HypE protein] + AMP + phosphate + diphosphate + H(+)</text>
        <dbReference type="Rhea" id="RHEA:55636"/>
        <dbReference type="Rhea" id="RHEA-COMP:14247"/>
        <dbReference type="Rhea" id="RHEA-COMP:14392"/>
        <dbReference type="ChEBI" id="CHEBI:15377"/>
        <dbReference type="ChEBI" id="CHEBI:15378"/>
        <dbReference type="ChEBI" id="CHEBI:30616"/>
        <dbReference type="ChEBI" id="CHEBI:33019"/>
        <dbReference type="ChEBI" id="CHEBI:43474"/>
        <dbReference type="ChEBI" id="CHEBI:58228"/>
        <dbReference type="ChEBI" id="CHEBI:76913"/>
        <dbReference type="ChEBI" id="CHEBI:139126"/>
        <dbReference type="ChEBI" id="CHEBI:456215"/>
    </reaction>
</comment>
<comment type="function">
    <text evidence="8">Involved in the maturation of [NiFe] hydrogenases. Along with HypE, it catalyzes the synthesis of the CN ligands of the active site iron of [NiFe]-hydrogenases. HypF functions as a carbamoyl transferase using carbamoylphosphate as a substrate and transferring the carboxamido moiety in an ATP-dependent reaction to the thiolate of the C-terminal cysteine of HypE yielding a protein-S-carboxamide.</text>
</comment>
<dbReference type="EC" id="6.2.-.-" evidence="8"/>
<evidence type="ECO:0000256" key="5">
    <source>
        <dbReference type="ARBA" id="ARBA00022771"/>
    </source>
</evidence>
<comment type="caution">
    <text evidence="12">The sequence shown here is derived from an EMBL/GenBank/DDBJ whole genome shotgun (WGS) entry which is preliminary data.</text>
</comment>
<organism evidence="12 13">
    <name type="scientific">Shewanella nanhaiensis</name>
    <dbReference type="NCBI Taxonomy" id="2864872"/>
    <lineage>
        <taxon>Bacteria</taxon>
        <taxon>Pseudomonadati</taxon>
        <taxon>Pseudomonadota</taxon>
        <taxon>Gammaproteobacteria</taxon>
        <taxon>Alteromonadales</taxon>
        <taxon>Shewanellaceae</taxon>
        <taxon>Shewanella</taxon>
    </lineage>
</organism>
<dbReference type="PROSITE" id="PS00150">
    <property type="entry name" value="ACYLPHOSPHATASE_1"/>
    <property type="match status" value="1"/>
</dbReference>
<dbReference type="EMBL" id="JAHZST010000010">
    <property type="protein sequence ID" value="MBW8184931.1"/>
    <property type="molecule type" value="Genomic_DNA"/>
</dbReference>
<evidence type="ECO:0000256" key="6">
    <source>
        <dbReference type="ARBA" id="ARBA00022833"/>
    </source>
</evidence>
<evidence type="ECO:0000256" key="8">
    <source>
        <dbReference type="PIRNR" id="PIRNR006256"/>
    </source>
</evidence>
<feature type="domain" description="Acylphosphatase-like" evidence="10">
    <location>
        <begin position="10"/>
        <end position="96"/>
    </location>
</feature>
<evidence type="ECO:0000313" key="13">
    <source>
        <dbReference type="Proteomes" id="UP001195963"/>
    </source>
</evidence>
<accession>A0ABS7E5H2</accession>
<evidence type="ECO:0000256" key="2">
    <source>
        <dbReference type="ARBA" id="ARBA00008097"/>
    </source>
</evidence>
<dbReference type="GO" id="GO:0016874">
    <property type="term" value="F:ligase activity"/>
    <property type="evidence" value="ECO:0007669"/>
    <property type="project" value="UniProtKB-KW"/>
</dbReference>
<protein>
    <recommendedName>
        <fullName evidence="8">Carbamoyltransferase HypF</fullName>
        <ecNumber evidence="8">6.2.-.-</ecNumber>
    </recommendedName>
</protein>
<evidence type="ECO:0000256" key="9">
    <source>
        <dbReference type="PROSITE-ProRule" id="PRU00520"/>
    </source>
</evidence>
<dbReference type="InterPro" id="IPR051060">
    <property type="entry name" value="Carbamoyltrans_HypF-like"/>
</dbReference>
<dbReference type="SUPFAM" id="SSF54975">
    <property type="entry name" value="Acylphosphatase/BLUF domain-like"/>
    <property type="match status" value="1"/>
</dbReference>
<comment type="similarity">
    <text evidence="2 8">Belongs to the carbamoyltransferase HypF family.</text>
</comment>
<dbReference type="InterPro" id="IPR001792">
    <property type="entry name" value="Acylphosphatase-like_dom"/>
</dbReference>
<evidence type="ECO:0000256" key="7">
    <source>
        <dbReference type="ARBA" id="ARBA00048220"/>
    </source>
</evidence>
<name>A0ABS7E5H2_9GAMM</name>
<keyword evidence="13" id="KW-1185">Reference proteome</keyword>
<dbReference type="NCBIfam" id="TIGR00143">
    <property type="entry name" value="hypF"/>
    <property type="match status" value="1"/>
</dbReference>
<dbReference type="InterPro" id="IPR036046">
    <property type="entry name" value="Acylphosphatase-like_dom_sf"/>
</dbReference>
<dbReference type="PROSITE" id="PS51163">
    <property type="entry name" value="YRDC"/>
    <property type="match status" value="1"/>
</dbReference>
<dbReference type="PIRSF" id="PIRSF006256">
    <property type="entry name" value="CMPcnvr_hdrg_mat"/>
    <property type="match status" value="1"/>
</dbReference>
<dbReference type="Pfam" id="PF17788">
    <property type="entry name" value="HypF_C"/>
    <property type="match status" value="1"/>
</dbReference>
<dbReference type="InterPro" id="IPR017945">
    <property type="entry name" value="DHBP_synth_RibB-like_a/b_dom"/>
</dbReference>
<dbReference type="InterPro" id="IPR011125">
    <property type="entry name" value="Znf_HypF"/>
</dbReference>
<dbReference type="Pfam" id="PF00708">
    <property type="entry name" value="Acylphosphatase"/>
    <property type="match status" value="1"/>
</dbReference>
<evidence type="ECO:0000256" key="3">
    <source>
        <dbReference type="ARBA" id="ARBA00022598"/>
    </source>
</evidence>
<dbReference type="PROSITE" id="PS51160">
    <property type="entry name" value="ACYLPHOSPHATASE_3"/>
    <property type="match status" value="1"/>
</dbReference>
<evidence type="ECO:0000256" key="4">
    <source>
        <dbReference type="ARBA" id="ARBA00022723"/>
    </source>
</evidence>
<dbReference type="InterPro" id="IPR055128">
    <property type="entry name" value="HypF_C_2"/>
</dbReference>
<dbReference type="Gene3D" id="3.30.420.360">
    <property type="match status" value="1"/>
</dbReference>
<gene>
    <name evidence="12" type="primary">hypF</name>
    <name evidence="12" type="ORF">K0625_14815</name>
</gene>
<keyword evidence="3 12" id="KW-0436">Ligase</keyword>
<dbReference type="InterPro" id="IPR041440">
    <property type="entry name" value="HypF_C"/>
</dbReference>
<dbReference type="Proteomes" id="UP001195963">
    <property type="component" value="Unassembled WGS sequence"/>
</dbReference>
<keyword evidence="6" id="KW-0862">Zinc</keyword>
<dbReference type="SUPFAM" id="SSF55821">
    <property type="entry name" value="YrdC/RibB"/>
    <property type="match status" value="1"/>
</dbReference>
<evidence type="ECO:0000259" key="10">
    <source>
        <dbReference type="PROSITE" id="PS51160"/>
    </source>
</evidence>
<dbReference type="PANTHER" id="PTHR42959:SF1">
    <property type="entry name" value="CARBAMOYLTRANSFERASE HYPF"/>
    <property type="match status" value="1"/>
</dbReference>
<keyword evidence="5" id="KW-0863">Zinc-finger</keyword>
<feature type="active site" evidence="9">
    <location>
        <position position="43"/>
    </location>
</feature>
<feature type="domain" description="YrdC-like" evidence="11">
    <location>
        <begin position="207"/>
        <end position="404"/>
    </location>
</feature>
<dbReference type="PANTHER" id="PTHR42959">
    <property type="entry name" value="CARBAMOYLTRANSFERASE"/>
    <property type="match status" value="1"/>
</dbReference>
<sequence length="794" mass="88408">MTQSLNPIIRVSLVITGIVQGVGFRPFVYRHAIELGLSGFVLNNSQGVTIEVQGLSSKVNDFIRQFSTPPPLARIDAIKQTQLAKDSHSTQFVIVESHNELDAIVSLSPDKSTCSDCLAEMKDPTNRHYRYPFVNCTNCGPRYSLINALPYDRKHTSMAHFVMCQQCQQSYQNPMDRRYHAQPISCPQCGPVLRFLSHESSVLFDKYQAVEHAVERLKQGDILAIKGLGGFHLVCDASNDDAVCRLRERKKRPSKPLAVMMPNVEMAKTWVTGAEFEWQQLTNIERPIVIMHQSKTPDTKPDAYTALSIDLSPSIAPGIDKLGIFLPYTPLHQLLMDQLQRPLVATSANRSGEPIICNAEEIQRQLPDVFDGILDHDRPILNACDDSVIQCIGKEVQILRLARGYAPFSMPMPRKIPCHILAVGAQQKNSLAFAFANQIVLSPHIGDLFSVEAEQYFNHTLETFERLYRFNPQHICHDLHLGYSPSKWAQQRCKQDSSLTQIPVQHHYAHILSVMATHHYTDKVLGFSFDGTGLGTDASLWGGEAMIADINGFTRICHLKSFSLIGGEQAINDPKRILLALLFQQYSLSEVLAMPISIIDNSDPTLISNLHKIWSSGSACIQTSSMGRLFDAVAILLGLLDRNQYEGQAGMLLEAAANQTSDLPDELHFTLPRVKDQWDTTHLIMQLINATTAETLTEQRVGLIAKGFMLCICDAVSQLALIYPWAPVVLSGGVFQNRFLSEACHSQLKKQKSIRLDSQKLPINDGGIALGQLWFGLHKINGALSKAPQESINT</sequence>
<comment type="pathway">
    <text evidence="1 8">Protein modification; [NiFe] hydrogenase maturation.</text>
</comment>
<evidence type="ECO:0000313" key="12">
    <source>
        <dbReference type="EMBL" id="MBW8184931.1"/>
    </source>
</evidence>
<keyword evidence="9" id="KW-0378">Hydrolase</keyword>
<reference evidence="12 13" key="1">
    <citation type="submission" date="2021-07" db="EMBL/GenBank/DDBJ databases">
        <title>Shewanella sp. nov, isolated from SCS.</title>
        <authorList>
            <person name="Cao W.R."/>
        </authorList>
    </citation>
    <scope>NUCLEOTIDE SEQUENCE [LARGE SCALE GENOMIC DNA]</scope>
    <source>
        <strain evidence="12 13">NR704-98</strain>
    </source>
</reference>
<dbReference type="InterPro" id="IPR006070">
    <property type="entry name" value="Sua5-like_dom"/>
</dbReference>
<dbReference type="Pfam" id="PF01300">
    <property type="entry name" value="Sua5_yciO_yrdC"/>
    <property type="match status" value="1"/>
</dbReference>
<dbReference type="Gene3D" id="3.90.870.50">
    <property type="match status" value="1"/>
</dbReference>
<evidence type="ECO:0000259" key="11">
    <source>
        <dbReference type="PROSITE" id="PS51163"/>
    </source>
</evidence>
<feature type="active site" evidence="9">
    <location>
        <position position="25"/>
    </location>
</feature>
<proteinExistence type="inferred from homology"/>
<dbReference type="InterPro" id="IPR017968">
    <property type="entry name" value="Acylphosphatase_CS"/>
</dbReference>
<dbReference type="Gene3D" id="3.30.110.120">
    <property type="match status" value="1"/>
</dbReference>
<dbReference type="Pfam" id="PF07503">
    <property type="entry name" value="zf-HYPF"/>
    <property type="match status" value="2"/>
</dbReference>
<evidence type="ECO:0000256" key="1">
    <source>
        <dbReference type="ARBA" id="ARBA00004711"/>
    </source>
</evidence>